<feature type="domain" description="Response regulatory" evidence="18">
    <location>
        <begin position="519"/>
        <end position="644"/>
    </location>
</feature>
<keyword evidence="4" id="KW-1003">Cell membrane</keyword>
<dbReference type="InterPro" id="IPR003661">
    <property type="entry name" value="HisK_dim/P_dom"/>
</dbReference>
<dbReference type="InterPro" id="IPR008207">
    <property type="entry name" value="Sig_transdc_His_kin_Hpt_dom"/>
</dbReference>
<dbReference type="SMART" id="SM00448">
    <property type="entry name" value="REC"/>
    <property type="match status" value="2"/>
</dbReference>
<dbReference type="CDD" id="cd06225">
    <property type="entry name" value="HAMP"/>
    <property type="match status" value="1"/>
</dbReference>
<keyword evidence="8" id="KW-0547">Nucleotide-binding</keyword>
<dbReference type="Proteomes" id="UP001524569">
    <property type="component" value="Unassembled WGS sequence"/>
</dbReference>
<dbReference type="SMART" id="SM00387">
    <property type="entry name" value="HATPase_c"/>
    <property type="match status" value="1"/>
</dbReference>
<dbReference type="InterPro" id="IPR036641">
    <property type="entry name" value="HPT_dom_sf"/>
</dbReference>
<keyword evidence="5 15" id="KW-0597">Phosphoprotein</keyword>
<keyword evidence="9" id="KW-0418">Kinase</keyword>
<feature type="domain" description="Response regulatory" evidence="18">
    <location>
        <begin position="670"/>
        <end position="786"/>
    </location>
</feature>
<keyword evidence="22" id="KW-1185">Reference proteome</keyword>
<dbReference type="CDD" id="cd16922">
    <property type="entry name" value="HATPase_EvgS-ArcB-TorS-like"/>
    <property type="match status" value="1"/>
</dbReference>
<dbReference type="Gene3D" id="6.10.340.10">
    <property type="match status" value="1"/>
</dbReference>
<dbReference type="PANTHER" id="PTHR45339:SF1">
    <property type="entry name" value="HYBRID SIGNAL TRANSDUCTION HISTIDINE KINASE J"/>
    <property type="match status" value="1"/>
</dbReference>
<dbReference type="InterPro" id="IPR011006">
    <property type="entry name" value="CheY-like_superfamily"/>
</dbReference>
<feature type="domain" description="HAMP" evidence="19">
    <location>
        <begin position="188"/>
        <end position="241"/>
    </location>
</feature>
<dbReference type="InterPro" id="IPR036890">
    <property type="entry name" value="HATPase_C_sf"/>
</dbReference>
<dbReference type="SUPFAM" id="SSF47226">
    <property type="entry name" value="Histidine-containing phosphotransfer domain, HPT domain"/>
    <property type="match status" value="1"/>
</dbReference>
<keyword evidence="12" id="KW-0902">Two-component regulatory system</keyword>
<dbReference type="RefSeq" id="WP_256612069.1">
    <property type="nucleotide sequence ID" value="NZ_JANIBM010000029.1"/>
</dbReference>
<dbReference type="SUPFAM" id="SSF52172">
    <property type="entry name" value="CheY-like"/>
    <property type="match status" value="2"/>
</dbReference>
<comment type="catalytic activity">
    <reaction evidence="1">
        <text>ATP + protein L-histidine = ADP + protein N-phospho-L-histidine.</text>
        <dbReference type="EC" id="2.7.13.3"/>
    </reaction>
</comment>
<comment type="subcellular location">
    <subcellularLocation>
        <location evidence="2">Cell membrane</location>
        <topology evidence="2">Multi-pass membrane protein</topology>
    </subcellularLocation>
</comment>
<evidence type="ECO:0000256" key="6">
    <source>
        <dbReference type="ARBA" id="ARBA00022679"/>
    </source>
</evidence>
<keyword evidence="10" id="KW-0067">ATP-binding</keyword>
<dbReference type="CDD" id="cd17546">
    <property type="entry name" value="REC_hyHK_CKI1_RcsC-like"/>
    <property type="match status" value="2"/>
</dbReference>
<dbReference type="SUPFAM" id="SSF47384">
    <property type="entry name" value="Homodimeric domain of signal transducing histidine kinase"/>
    <property type="match status" value="1"/>
</dbReference>
<dbReference type="InterPro" id="IPR003660">
    <property type="entry name" value="HAMP_dom"/>
</dbReference>
<evidence type="ECO:0000256" key="13">
    <source>
        <dbReference type="ARBA" id="ARBA00023136"/>
    </source>
</evidence>
<organism evidence="21 22">
    <name type="scientific">Methylomonas aurea</name>
    <dbReference type="NCBI Taxonomy" id="2952224"/>
    <lineage>
        <taxon>Bacteria</taxon>
        <taxon>Pseudomonadati</taxon>
        <taxon>Pseudomonadota</taxon>
        <taxon>Gammaproteobacteria</taxon>
        <taxon>Methylococcales</taxon>
        <taxon>Methylococcaceae</taxon>
        <taxon>Methylomonas</taxon>
    </lineage>
</organism>
<dbReference type="Pfam" id="PF00672">
    <property type="entry name" value="HAMP"/>
    <property type="match status" value="1"/>
</dbReference>
<dbReference type="InterPro" id="IPR033417">
    <property type="entry name" value="CHASE8"/>
</dbReference>
<evidence type="ECO:0000256" key="11">
    <source>
        <dbReference type="ARBA" id="ARBA00022989"/>
    </source>
</evidence>
<evidence type="ECO:0000313" key="21">
    <source>
        <dbReference type="EMBL" id="MCQ8182806.1"/>
    </source>
</evidence>
<comment type="caution">
    <text evidence="21">The sequence shown here is derived from an EMBL/GenBank/DDBJ whole genome shotgun (WGS) entry which is preliminary data.</text>
</comment>
<reference evidence="21 22" key="1">
    <citation type="submission" date="2022-07" db="EMBL/GenBank/DDBJ databases">
        <title>Methylomonas rivi sp. nov., Methylomonas rosea sp. nov., Methylomonas aureus sp. nov. and Methylomonas subterranea sp. nov., four novel methanotrophs isolated from a freshwater creek and the deep terrestrial subsurface.</title>
        <authorList>
            <person name="Abin C."/>
            <person name="Sankaranarayanan K."/>
            <person name="Garner C."/>
            <person name="Sindelar R."/>
            <person name="Kotary K."/>
            <person name="Garner R."/>
            <person name="Barclay S."/>
            <person name="Lawson P."/>
            <person name="Krumholz L."/>
        </authorList>
    </citation>
    <scope>NUCLEOTIDE SEQUENCE [LARGE SCALE GENOMIC DNA]</scope>
    <source>
        <strain evidence="21 22">SURF-1</strain>
    </source>
</reference>
<evidence type="ECO:0000256" key="8">
    <source>
        <dbReference type="ARBA" id="ARBA00022741"/>
    </source>
</evidence>
<feature type="modified residue" description="4-aspartylphosphate" evidence="15">
    <location>
        <position position="719"/>
    </location>
</feature>
<keyword evidence="11 16" id="KW-1133">Transmembrane helix</keyword>
<gene>
    <name evidence="21" type="ORF">NP603_16910</name>
</gene>
<evidence type="ECO:0000256" key="1">
    <source>
        <dbReference type="ARBA" id="ARBA00000085"/>
    </source>
</evidence>
<dbReference type="PANTHER" id="PTHR45339">
    <property type="entry name" value="HYBRID SIGNAL TRANSDUCTION HISTIDINE KINASE J"/>
    <property type="match status" value="1"/>
</dbReference>
<feature type="domain" description="HPt" evidence="20">
    <location>
        <begin position="824"/>
        <end position="919"/>
    </location>
</feature>
<dbReference type="InterPro" id="IPR004358">
    <property type="entry name" value="Sig_transdc_His_kin-like_C"/>
</dbReference>
<dbReference type="InterPro" id="IPR001789">
    <property type="entry name" value="Sig_transdc_resp-reg_receiver"/>
</dbReference>
<evidence type="ECO:0000256" key="16">
    <source>
        <dbReference type="SAM" id="Phobius"/>
    </source>
</evidence>
<evidence type="ECO:0000256" key="12">
    <source>
        <dbReference type="ARBA" id="ARBA00023012"/>
    </source>
</evidence>
<proteinExistence type="predicted"/>
<dbReference type="PRINTS" id="PR00344">
    <property type="entry name" value="BCTRLSENSOR"/>
</dbReference>
<dbReference type="CDD" id="cd00082">
    <property type="entry name" value="HisKA"/>
    <property type="match status" value="1"/>
</dbReference>
<dbReference type="Gene3D" id="1.10.287.130">
    <property type="match status" value="1"/>
</dbReference>
<evidence type="ECO:0000256" key="5">
    <source>
        <dbReference type="ARBA" id="ARBA00022553"/>
    </source>
</evidence>
<evidence type="ECO:0000256" key="14">
    <source>
        <dbReference type="PROSITE-ProRule" id="PRU00110"/>
    </source>
</evidence>
<dbReference type="PROSITE" id="PS50109">
    <property type="entry name" value="HIS_KIN"/>
    <property type="match status" value="1"/>
</dbReference>
<dbReference type="Gene3D" id="1.20.120.160">
    <property type="entry name" value="HPT domain"/>
    <property type="match status" value="1"/>
</dbReference>
<dbReference type="Pfam" id="PF02518">
    <property type="entry name" value="HATPase_c"/>
    <property type="match status" value="1"/>
</dbReference>
<evidence type="ECO:0000256" key="4">
    <source>
        <dbReference type="ARBA" id="ARBA00022475"/>
    </source>
</evidence>
<evidence type="ECO:0000259" key="19">
    <source>
        <dbReference type="PROSITE" id="PS50885"/>
    </source>
</evidence>
<feature type="modified residue" description="Phosphohistidine" evidence="14">
    <location>
        <position position="863"/>
    </location>
</feature>
<dbReference type="InterPro" id="IPR036097">
    <property type="entry name" value="HisK_dim/P_sf"/>
</dbReference>
<feature type="domain" description="Histidine kinase" evidence="17">
    <location>
        <begin position="281"/>
        <end position="502"/>
    </location>
</feature>
<sequence>MRVLPDFPNWSLRRKLLSIIMLSCAVCLLVSLSAMAVSSAVSRYRNALQDIAGLADVLAENGQAALMFSDQNEARRLLNSLQEHQEIAAAWMVAADGSVLANWNRNGQPAPPPYDSRSPARQLRTDFWSRSAELYAPVIRNTEYVGYVLMQADFTGHWNSQLADLGKGLTAAALALIVVSLLALRLQRIVSGPVEQLAATARLIAHEQNYSLRVPQRHRDEIGELVDAFNSMLEEIQRRDQTLTGHRDRLEHEVAQRTAELLQAKELAEAASRSKGLFLANMSHEIRTPMNAIIGLSDLALNANPPAKLRDYLRKIHTSSLALLAITNDILDYSKIEAGRMALALETFNLEEVLENVLNLFIVRAEEKQLEVVLELDPAVPLLLDGDALRLSQILNNLVGNAVKFTQRGEIHIKVSLLCKRDGLAHLLFSVRDTGIGMTAEQAANLFQAFTQADGSITRRFGGTGLGLTISKRLVEMMGGDLHVESEIGKGSLFEFELRLPFAAEKQSRQGPEQLAGMRVLVVDDLDISRQMLRDILQNWGFEVAEAANGADALALLSRANQAGQDFELVLLDWKMPGLDGIQVTRAIKDMVRQAEIRHAPVVIMVTAFSRESLLHAAGDTPPDDVLVKPVLPSMLLDSVTRLQGGIPNAAAEPNRPQLAEMAAPIRGARILLVEDNEINQMVTCEYLTNAGLNVSVANNGREGLEAMRRERFDAVLMDLQMPEMSGIEAARLIRTEKDRDQLPIIAMTAAVQEPDRNECYAAGMNDHVGKPVLPQTLIAALLRCIRPKDTQPPAALPPAFAIGAGHDALPGFDWDYIAAAIADAGKLQLLLDRFAEKFTDADAKLRRHLLAGELQPGAQWLHYLKGAAGAIGAAELSGIAGRLEAELLQGTWSPADLEALSRKLAQTLQAIAAYSRPLAGNGGGTETADWPAADRLAGQLAALLDGSDYVPREITDQLCRAVAGADALRLVQLIEKYVGDINYRQARVTLQELEITIKRHLP</sequence>
<accession>A0ABT1UKP2</accession>
<dbReference type="InterPro" id="IPR005467">
    <property type="entry name" value="His_kinase_dom"/>
</dbReference>
<dbReference type="Gene3D" id="3.40.50.2300">
    <property type="match status" value="2"/>
</dbReference>
<evidence type="ECO:0000256" key="10">
    <source>
        <dbReference type="ARBA" id="ARBA00022840"/>
    </source>
</evidence>
<evidence type="ECO:0000259" key="17">
    <source>
        <dbReference type="PROSITE" id="PS50109"/>
    </source>
</evidence>
<dbReference type="PROSITE" id="PS50885">
    <property type="entry name" value="HAMP"/>
    <property type="match status" value="1"/>
</dbReference>
<keyword evidence="6" id="KW-0808">Transferase</keyword>
<dbReference type="SUPFAM" id="SSF55874">
    <property type="entry name" value="ATPase domain of HSP90 chaperone/DNA topoisomerase II/histidine kinase"/>
    <property type="match status" value="1"/>
</dbReference>
<dbReference type="InterPro" id="IPR003594">
    <property type="entry name" value="HATPase_dom"/>
</dbReference>
<evidence type="ECO:0000259" key="18">
    <source>
        <dbReference type="PROSITE" id="PS50110"/>
    </source>
</evidence>
<keyword evidence="13 16" id="KW-0472">Membrane</keyword>
<evidence type="ECO:0000313" key="22">
    <source>
        <dbReference type="Proteomes" id="UP001524569"/>
    </source>
</evidence>
<dbReference type="Gene3D" id="3.30.565.10">
    <property type="entry name" value="Histidine kinase-like ATPase, C-terminal domain"/>
    <property type="match status" value="1"/>
</dbReference>
<dbReference type="EMBL" id="JANIBM010000029">
    <property type="protein sequence ID" value="MCQ8182806.1"/>
    <property type="molecule type" value="Genomic_DNA"/>
</dbReference>
<keyword evidence="7 16" id="KW-0812">Transmembrane</keyword>
<evidence type="ECO:0000256" key="9">
    <source>
        <dbReference type="ARBA" id="ARBA00022777"/>
    </source>
</evidence>
<dbReference type="Pfam" id="PF17152">
    <property type="entry name" value="CHASE8"/>
    <property type="match status" value="1"/>
</dbReference>
<dbReference type="EC" id="2.7.13.3" evidence="3"/>
<evidence type="ECO:0000256" key="7">
    <source>
        <dbReference type="ARBA" id="ARBA00022692"/>
    </source>
</evidence>
<dbReference type="PROSITE" id="PS50110">
    <property type="entry name" value="RESPONSE_REGULATORY"/>
    <property type="match status" value="2"/>
</dbReference>
<protein>
    <recommendedName>
        <fullName evidence="3">histidine kinase</fullName>
        <ecNumber evidence="3">2.7.13.3</ecNumber>
    </recommendedName>
</protein>
<dbReference type="SMART" id="SM00304">
    <property type="entry name" value="HAMP"/>
    <property type="match status" value="1"/>
</dbReference>
<evidence type="ECO:0000256" key="2">
    <source>
        <dbReference type="ARBA" id="ARBA00004651"/>
    </source>
</evidence>
<name>A0ABT1UKP2_9GAMM</name>
<dbReference type="Pfam" id="PF00072">
    <property type="entry name" value="Response_reg"/>
    <property type="match status" value="2"/>
</dbReference>
<evidence type="ECO:0000259" key="20">
    <source>
        <dbReference type="PROSITE" id="PS50894"/>
    </source>
</evidence>
<evidence type="ECO:0000256" key="15">
    <source>
        <dbReference type="PROSITE-ProRule" id="PRU00169"/>
    </source>
</evidence>
<evidence type="ECO:0000256" key="3">
    <source>
        <dbReference type="ARBA" id="ARBA00012438"/>
    </source>
</evidence>
<feature type="modified residue" description="4-aspartylphosphate" evidence="15">
    <location>
        <position position="573"/>
    </location>
</feature>
<dbReference type="PROSITE" id="PS50894">
    <property type="entry name" value="HPT"/>
    <property type="match status" value="1"/>
</dbReference>
<dbReference type="SMART" id="SM00388">
    <property type="entry name" value="HisKA"/>
    <property type="match status" value="1"/>
</dbReference>
<dbReference type="Pfam" id="PF00512">
    <property type="entry name" value="HisKA"/>
    <property type="match status" value="1"/>
</dbReference>
<dbReference type="SUPFAM" id="SSF158472">
    <property type="entry name" value="HAMP domain-like"/>
    <property type="match status" value="1"/>
</dbReference>
<feature type="transmembrane region" description="Helical" evidence="16">
    <location>
        <begin position="16"/>
        <end position="37"/>
    </location>
</feature>